<feature type="domain" description="DUF2345" evidence="4">
    <location>
        <begin position="610"/>
        <end position="754"/>
    </location>
</feature>
<keyword evidence="2" id="KW-0175">Coiled coil</keyword>
<evidence type="ECO:0000256" key="1">
    <source>
        <dbReference type="ARBA" id="ARBA00005558"/>
    </source>
</evidence>
<dbReference type="Proteomes" id="UP000661012">
    <property type="component" value="Unassembled WGS sequence"/>
</dbReference>
<dbReference type="InterPro" id="IPR017847">
    <property type="entry name" value="T6SS_RhsGE_Vgr_subset"/>
</dbReference>
<dbReference type="InterPro" id="IPR006531">
    <property type="entry name" value="Gp5/Vgr_OB"/>
</dbReference>
<dbReference type="Pfam" id="PF04717">
    <property type="entry name" value="Phage_base_V"/>
    <property type="match status" value="1"/>
</dbReference>
<dbReference type="NCBIfam" id="TIGR01646">
    <property type="entry name" value="vgr_GE"/>
    <property type="match status" value="1"/>
</dbReference>
<evidence type="ECO:0000313" key="9">
    <source>
        <dbReference type="Proteomes" id="UP000661012"/>
    </source>
</evidence>
<dbReference type="AlphaFoldDB" id="A0A4U3EV12"/>
<evidence type="ECO:0000313" key="7">
    <source>
        <dbReference type="EMBL" id="TKJ84443.1"/>
    </source>
</evidence>
<reference evidence="7 8" key="1">
    <citation type="journal article" date="2019" name="Sci. Rep.">
        <title>Differences in resource use lead to coexistence of seed-transmitted microbial populations.</title>
        <authorList>
            <person name="Torres-Cortes G."/>
            <person name="Garcia B.J."/>
            <person name="Compant S."/>
            <person name="Rezki S."/>
            <person name="Jones P."/>
            <person name="Preveaux A."/>
            <person name="Briand M."/>
            <person name="Roulet A."/>
            <person name="Bouchez O."/>
            <person name="Jacobson D."/>
            <person name="Barret M."/>
        </authorList>
    </citation>
    <scope>NUCLEOTIDE SEQUENCE [LARGE SCALE GENOMIC DNA]</scope>
    <source>
        <strain evidence="7 8">CFBP13511</strain>
    </source>
</reference>
<dbReference type="EMBL" id="JACYNN010000002">
    <property type="protein sequence ID" value="MBD8105839.1"/>
    <property type="molecule type" value="Genomic_DNA"/>
</dbReference>
<dbReference type="NCBIfam" id="TIGR03361">
    <property type="entry name" value="VI_Rhs_Vgr"/>
    <property type="match status" value="1"/>
</dbReference>
<accession>A0A4U3EV12</accession>
<feature type="domain" description="Putative type VI secretion system Rhs element associated Vgr" evidence="5">
    <location>
        <begin position="490"/>
        <end position="590"/>
    </location>
</feature>
<dbReference type="Pfam" id="PF05954">
    <property type="entry name" value="Phage_GPD"/>
    <property type="match status" value="1"/>
</dbReference>
<dbReference type="Gene3D" id="2.40.50.230">
    <property type="entry name" value="Gp5 N-terminal domain"/>
    <property type="match status" value="1"/>
</dbReference>
<dbReference type="EMBL" id="QGAC01000027">
    <property type="protein sequence ID" value="TKJ84443.1"/>
    <property type="molecule type" value="Genomic_DNA"/>
</dbReference>
<dbReference type="Gene3D" id="3.55.50.10">
    <property type="entry name" value="Baseplate protein-like domains"/>
    <property type="match status" value="1"/>
</dbReference>
<dbReference type="InterPro" id="IPR018769">
    <property type="entry name" value="VgrG2_DUF2345"/>
</dbReference>
<dbReference type="OrthoDB" id="6710627at2"/>
<name>A0A4U3EV12_9GAMM</name>
<protein>
    <submittedName>
        <fullName evidence="7">Type VI secretion system tip protein VgrG</fullName>
    </submittedName>
</protein>
<evidence type="ECO:0000256" key="2">
    <source>
        <dbReference type="SAM" id="Coils"/>
    </source>
</evidence>
<evidence type="ECO:0000259" key="4">
    <source>
        <dbReference type="Pfam" id="PF10106"/>
    </source>
</evidence>
<evidence type="ECO:0000313" key="8">
    <source>
        <dbReference type="Proteomes" id="UP000306393"/>
    </source>
</evidence>
<gene>
    <name evidence="6" type="primary">vgrG</name>
    <name evidence="7" type="ORF">EpCFBP13511_21280</name>
    <name evidence="6" type="ORF">IFT93_05300</name>
</gene>
<dbReference type="Gene3D" id="2.30.110.50">
    <property type="match status" value="1"/>
</dbReference>
<comment type="caution">
    <text evidence="7">The sequence shown here is derived from an EMBL/GenBank/DDBJ whole genome shotgun (WGS) entry which is preliminary data.</text>
</comment>
<evidence type="ECO:0000259" key="3">
    <source>
        <dbReference type="Pfam" id="PF04717"/>
    </source>
</evidence>
<dbReference type="SUPFAM" id="SSF69279">
    <property type="entry name" value="Phage tail proteins"/>
    <property type="match status" value="2"/>
</dbReference>
<dbReference type="Proteomes" id="UP000306393">
    <property type="component" value="Unassembled WGS sequence"/>
</dbReference>
<feature type="coiled-coil region" evidence="2">
    <location>
        <begin position="569"/>
        <end position="603"/>
    </location>
</feature>
<dbReference type="InterPro" id="IPR037026">
    <property type="entry name" value="Vgr_OB-fold_dom_sf"/>
</dbReference>
<keyword evidence="9" id="KW-1185">Reference proteome</keyword>
<organism evidence="7 8">
    <name type="scientific">Erwinia persicina</name>
    <dbReference type="NCBI Taxonomy" id="55211"/>
    <lineage>
        <taxon>Bacteria</taxon>
        <taxon>Pseudomonadati</taxon>
        <taxon>Pseudomonadota</taxon>
        <taxon>Gammaproteobacteria</taxon>
        <taxon>Enterobacterales</taxon>
        <taxon>Erwiniaceae</taxon>
        <taxon>Erwinia</taxon>
    </lineage>
</organism>
<dbReference type="Pfam" id="PF13296">
    <property type="entry name" value="T6SS_Vgr"/>
    <property type="match status" value="1"/>
</dbReference>
<sequence>MTERLSSLAQKAIDEILGLSRYRVDVHECTHFLDVLRFRASEALSQPWRYEVTVTCAASIASSEVMLKPASFTFQTPLFDGSPAVPVRTVYGVVDTFRRISVSGDEITYALRIVPRIALMQHTQRSEVYLNQSVPEVVEQILRAHGLEGADFEFRLSQHYPVRELITQWRETDLEFIQRLLAEVGIFWRFEMDSHIEQDVVIFQDSQMQYQFGVKLPVIPPSRTSDNGQESVWDISPEDRVVTGSVSTRDYNYREALTPQDSSVTVRQEGGSTTGEVYHYAEPFLSEGDADTPEGGAWYTRLRHERYLNGQQTVTGRASSPVLAPGEVLEPQGSIPASLKDGIVITGIQTSGARDKGFQLHFTGIPYSETVCYRPALLKRPVVAGTLPARVESDEKHDTYAYLDNQGRYRVRLDFDRNSTEQGYAYLWLRMAKPYAGDTYGFHSPLLDGTEVSVMFDSGDPDRPYIAHAQHDSEHPDHVTRDNHTRNIWRTAGDNKFRLEDKRQEEHFKLATPYGKTQLNGGHVVDVRREPRGTGFELRTDEYGAVRAGRGMFLTADAQAKGEGQMLDMAPAVNRIKQANREMQALNNAAEAAKALVSDIQAQNNLLMQSIADLQAAVLLASAPQGIAFTSGEHLQLTSTQNTMLTAGKHIDMGAMKNISMSAENELGLFAHKAGVRMIANLGDVEMHSRHNTLDMSAQKELTITSTDDEIVISTPKTLTVNGGGSYLKLSDSGIEHGSKGDLTMKVGEYLVPGSGDDMPFSAPDFNSTEIAEIKRVISKPLSN</sequence>
<dbReference type="RefSeq" id="WP_137230007.1">
    <property type="nucleotide sequence ID" value="NZ_JACYNM010000004.1"/>
</dbReference>
<dbReference type="Gene3D" id="4.10.220.110">
    <property type="match status" value="1"/>
</dbReference>
<dbReference type="InterPro" id="IPR006533">
    <property type="entry name" value="T6SS_Vgr_RhsGE"/>
</dbReference>
<proteinExistence type="inferred from homology"/>
<dbReference type="InterPro" id="IPR028244">
    <property type="entry name" value="T6SS_Rhs_Vgr_dom"/>
</dbReference>
<reference evidence="6 9" key="2">
    <citation type="journal article" date="2020" name="FEMS Microbiol. Ecol.">
        <title>Temporal dynamics of bacterial communities during seed development and maturation.</title>
        <authorList>
            <person name="Chesneau G."/>
            <person name="Torres-Cortes G."/>
            <person name="Briand M."/>
            <person name="Darrasse A."/>
            <person name="Preveaux A."/>
            <person name="Marais C."/>
            <person name="Jacques M.A."/>
            <person name="Shade A."/>
            <person name="Barret M."/>
        </authorList>
    </citation>
    <scope>NUCLEOTIDE SEQUENCE [LARGE SCALE GENOMIC DNA]</scope>
    <source>
        <strain evidence="6 9">CFBP13732</strain>
    </source>
</reference>
<evidence type="ECO:0000313" key="6">
    <source>
        <dbReference type="EMBL" id="MBD8105839.1"/>
    </source>
</evidence>
<feature type="domain" description="Gp5/Type VI secretion system Vgr protein OB-fold" evidence="3">
    <location>
        <begin position="404"/>
        <end position="467"/>
    </location>
</feature>
<dbReference type="Pfam" id="PF10106">
    <property type="entry name" value="DUF2345"/>
    <property type="match status" value="1"/>
</dbReference>
<dbReference type="SUPFAM" id="SSF69255">
    <property type="entry name" value="gp5 N-terminal domain-like"/>
    <property type="match status" value="1"/>
</dbReference>
<comment type="similarity">
    <text evidence="1">Belongs to the VgrG protein family.</text>
</comment>
<evidence type="ECO:0000259" key="5">
    <source>
        <dbReference type="Pfam" id="PF13296"/>
    </source>
</evidence>